<keyword evidence="6 8" id="KW-0998">Cell outer membrane</keyword>
<keyword evidence="8" id="KW-1133">Transmembrane helix</keyword>
<dbReference type="Proteomes" id="UP000824150">
    <property type="component" value="Unassembled WGS sequence"/>
</dbReference>
<protein>
    <recommendedName>
        <fullName evidence="8">Lipoprotein</fullName>
    </recommendedName>
</protein>
<keyword evidence="8" id="KW-0812">Transmembrane</keyword>
<comment type="similarity">
    <text evidence="2 8">Belongs to the YscJ lipoprotein family.</text>
</comment>
<dbReference type="AlphaFoldDB" id="A0A9E2KLK7"/>
<dbReference type="Gene3D" id="3.30.70.1530">
    <property type="entry name" value="Hypothetical protein rpa1041"/>
    <property type="match status" value="1"/>
</dbReference>
<evidence type="ECO:0000256" key="8">
    <source>
        <dbReference type="RuleBase" id="RU364102"/>
    </source>
</evidence>
<dbReference type="PRINTS" id="PR01338">
    <property type="entry name" value="TYPE3OMKPROT"/>
</dbReference>
<dbReference type="InterPro" id="IPR045851">
    <property type="entry name" value="AMP-bd_C_sf"/>
</dbReference>
<keyword evidence="3 8" id="KW-0732">Signal</keyword>
<dbReference type="Pfam" id="PF01514">
    <property type="entry name" value="YscJ_FliF"/>
    <property type="match status" value="1"/>
</dbReference>
<keyword evidence="5 8" id="KW-0564">Palmitate</keyword>
<keyword evidence="4 8" id="KW-0472">Membrane</keyword>
<dbReference type="NCBIfam" id="TIGR02544">
    <property type="entry name" value="III_secr_YscJ"/>
    <property type="match status" value="1"/>
</dbReference>
<dbReference type="GO" id="GO:0009306">
    <property type="term" value="P:protein secretion"/>
    <property type="evidence" value="ECO:0007669"/>
    <property type="project" value="InterPro"/>
</dbReference>
<dbReference type="InterPro" id="IPR043427">
    <property type="entry name" value="YscJ/FliF"/>
</dbReference>
<reference evidence="10" key="2">
    <citation type="submission" date="2021-04" db="EMBL/GenBank/DDBJ databases">
        <authorList>
            <person name="Gilroy R."/>
        </authorList>
    </citation>
    <scope>NUCLEOTIDE SEQUENCE</scope>
    <source>
        <strain evidence="10">687</strain>
    </source>
</reference>
<dbReference type="GO" id="GO:0009279">
    <property type="term" value="C:cell outer membrane"/>
    <property type="evidence" value="ECO:0007669"/>
    <property type="project" value="UniProtKB-SubCell"/>
</dbReference>
<dbReference type="PANTHER" id="PTHR30046:SF2">
    <property type="entry name" value="YOP PROTEINS TRANSLOCATION LIPOPROTEIN J"/>
    <property type="match status" value="1"/>
</dbReference>
<comment type="caution">
    <text evidence="10">The sequence shown here is derived from an EMBL/GenBank/DDBJ whole genome shotgun (WGS) entry which is preliminary data.</text>
</comment>
<evidence type="ECO:0000256" key="4">
    <source>
        <dbReference type="ARBA" id="ARBA00023136"/>
    </source>
</evidence>
<dbReference type="EMBL" id="JAHLFG010000027">
    <property type="protein sequence ID" value="MBU3826300.1"/>
    <property type="molecule type" value="Genomic_DNA"/>
</dbReference>
<name>A0A9E2KLK7_9GAMM</name>
<evidence type="ECO:0000256" key="5">
    <source>
        <dbReference type="ARBA" id="ARBA00023139"/>
    </source>
</evidence>
<dbReference type="InterPro" id="IPR006182">
    <property type="entry name" value="FliF_N_dom"/>
</dbReference>
<sequence>MLKPAKFAVILACLLALSGCKELLYSNLSEEDANEMLVTLLKRGVDAQKVDSGDESFNIMVEEADLIFSLELIKEHSLPRARFESLGTVFSGQGMIASQTEEQARLAFAISEELANTFSKIDGVLDARVHVVLVHHEQTSGLTTPPSAAVFIRHTKDSPVSGMIASIKDTAAKAVPGLSLDNVSVMTELFQENILAPQVKAPAWYEDPLKLGGGIVAALALLSAVGIVVMRRLGFSIKRQKPEKQASTKA</sequence>
<evidence type="ECO:0000256" key="3">
    <source>
        <dbReference type="ARBA" id="ARBA00022729"/>
    </source>
</evidence>
<gene>
    <name evidence="10" type="primary">sctJ</name>
    <name evidence="10" type="ORF">IAA31_02250</name>
</gene>
<evidence type="ECO:0000313" key="11">
    <source>
        <dbReference type="Proteomes" id="UP000824150"/>
    </source>
</evidence>
<feature type="transmembrane region" description="Helical" evidence="8">
    <location>
        <begin position="211"/>
        <end position="230"/>
    </location>
</feature>
<organism evidence="10 11">
    <name type="scientific">Candidatus Anaerobiospirillum merdipullorum</name>
    <dbReference type="NCBI Taxonomy" id="2838450"/>
    <lineage>
        <taxon>Bacteria</taxon>
        <taxon>Pseudomonadati</taxon>
        <taxon>Pseudomonadota</taxon>
        <taxon>Gammaproteobacteria</taxon>
        <taxon>Aeromonadales</taxon>
        <taxon>Succinivibrionaceae</taxon>
        <taxon>Anaerobiospirillum</taxon>
    </lineage>
</organism>
<evidence type="ECO:0000259" key="9">
    <source>
        <dbReference type="Pfam" id="PF01514"/>
    </source>
</evidence>
<dbReference type="PROSITE" id="PS51257">
    <property type="entry name" value="PROKAR_LIPOPROTEIN"/>
    <property type="match status" value="1"/>
</dbReference>
<evidence type="ECO:0000256" key="6">
    <source>
        <dbReference type="ARBA" id="ARBA00023237"/>
    </source>
</evidence>
<dbReference type="Gene3D" id="3.30.300.30">
    <property type="match status" value="1"/>
</dbReference>
<proteinExistence type="inferred from homology"/>
<dbReference type="InterPro" id="IPR003282">
    <property type="entry name" value="T3SS_SctJ"/>
</dbReference>
<evidence type="ECO:0000256" key="1">
    <source>
        <dbReference type="ARBA" id="ARBA00004459"/>
    </source>
</evidence>
<accession>A0A9E2KLK7</accession>
<feature type="domain" description="Flagellar M-ring N-terminal" evidence="9">
    <location>
        <begin position="22"/>
        <end position="187"/>
    </location>
</feature>
<comment type="subcellular location">
    <subcellularLocation>
        <location evidence="1">Cell outer membrane</location>
        <topology evidence="1">Lipid-anchor</topology>
    </subcellularLocation>
</comment>
<evidence type="ECO:0000313" key="10">
    <source>
        <dbReference type="EMBL" id="MBU3826300.1"/>
    </source>
</evidence>
<evidence type="ECO:0000256" key="2">
    <source>
        <dbReference type="ARBA" id="ARBA00009509"/>
    </source>
</evidence>
<evidence type="ECO:0000256" key="7">
    <source>
        <dbReference type="ARBA" id="ARBA00023288"/>
    </source>
</evidence>
<keyword evidence="7 8" id="KW-0449">Lipoprotein</keyword>
<dbReference type="PANTHER" id="PTHR30046">
    <property type="entry name" value="FLAGELLAR M-RING PROTEIN"/>
    <property type="match status" value="1"/>
</dbReference>
<reference evidence="10" key="1">
    <citation type="journal article" date="2021" name="PeerJ">
        <title>Extensive microbial diversity within the chicken gut microbiome revealed by metagenomics and culture.</title>
        <authorList>
            <person name="Gilroy R."/>
            <person name="Ravi A."/>
            <person name="Getino M."/>
            <person name="Pursley I."/>
            <person name="Horton D.L."/>
            <person name="Alikhan N.F."/>
            <person name="Baker D."/>
            <person name="Gharbi K."/>
            <person name="Hall N."/>
            <person name="Watson M."/>
            <person name="Adriaenssens E.M."/>
            <person name="Foster-Nyarko E."/>
            <person name="Jarju S."/>
            <person name="Secka A."/>
            <person name="Antonio M."/>
            <person name="Oren A."/>
            <person name="Chaudhuri R.R."/>
            <person name="La Ragione R."/>
            <person name="Hildebrand F."/>
            <person name="Pallen M.J."/>
        </authorList>
    </citation>
    <scope>NUCLEOTIDE SEQUENCE</scope>
    <source>
        <strain evidence="10">687</strain>
    </source>
</reference>